<name>A0A8E0RZR9_9TREM</name>
<dbReference type="PROSITE" id="PS50853">
    <property type="entry name" value="FN3"/>
    <property type="match status" value="1"/>
</dbReference>
<protein>
    <recommendedName>
        <fullName evidence="1">Fibronectin type-III domain-containing protein</fullName>
    </recommendedName>
</protein>
<keyword evidence="3" id="KW-1185">Reference proteome</keyword>
<dbReference type="EMBL" id="LUCM01002138">
    <property type="protein sequence ID" value="KAA0197782.1"/>
    <property type="molecule type" value="Genomic_DNA"/>
</dbReference>
<dbReference type="SUPFAM" id="SSF49265">
    <property type="entry name" value="Fibronectin type III"/>
    <property type="match status" value="1"/>
</dbReference>
<dbReference type="AlphaFoldDB" id="A0A8E0RZR9"/>
<dbReference type="InterPro" id="IPR036116">
    <property type="entry name" value="FN3_sf"/>
</dbReference>
<sequence>VCQRADIRKATVLQRLSDCDVIEGDLSIAFGRIPHNASFHRLREITGSLLLYDVDGLRSLSTLFPRLAVIRGHSLVYSYALVIRTTTFHDVALPSLQLIEDGGVRIENNPKLCHVDLVRWTNLWNSSGSDSNSRHPIVLASNGDSQCPKNCPTKCPPFPDGHRGCWSEAFCQIAGYFTSFVLLERLKVHYRQRRCVTVDQCLGIISSHSSFPSKSKFPIGLETGNHSDNYSISTAQAVSNAIYRHACVTQCPADYARNESGYCVPCGNQCSRKSCPELLIHDLRDLDALVGCYSAVAIYLSIQDGEPDFVNRLLEEAFSRLRVVEQSLRIVRSPVLTTLRVLDTLESLGTMSGNTSHPVVLEISGNDNLREMWVPRVTGENPQGLHIRGPGTVRITQNRHLCPDHILQFFRSNIVRLVRPVTWLSDVEQDLIRVTNGDLAYCNWSTIQAEVSQVNASSVRVSWFKARINGTTWEDEEPALMFLRYRHLPIGLTIIQNAETFAPNKWEMLPVTWANHRSSSTSGYSSLLGNLSPATRYALYLEIRYPLRRTGALSKILYFNTRPINPTAPRYAWLEAINASTLNLTWTSPSNPGGRIDSYLIWFRPMSWNPDDYAHVGSCVQVLNGLTPGGSTQVSSFTSFMWNEKTKVGVEAGDCNKCSRCPALHHVEQLYKFVSKIFVSSEDYSQFHVACGS</sequence>
<dbReference type="Pfam" id="PF01030">
    <property type="entry name" value="Recep_L_domain"/>
    <property type="match status" value="2"/>
</dbReference>
<comment type="caution">
    <text evidence="2">The sequence shown here is derived from an EMBL/GenBank/DDBJ whole genome shotgun (WGS) entry which is preliminary data.</text>
</comment>
<accession>A0A8E0RZR9</accession>
<dbReference type="OrthoDB" id="6265990at2759"/>
<proteinExistence type="predicted"/>
<evidence type="ECO:0000259" key="1">
    <source>
        <dbReference type="PROSITE" id="PS50853"/>
    </source>
</evidence>
<evidence type="ECO:0000313" key="2">
    <source>
        <dbReference type="EMBL" id="KAA0197782.1"/>
    </source>
</evidence>
<dbReference type="InterPro" id="IPR036941">
    <property type="entry name" value="Rcpt_L-dom_sf"/>
</dbReference>
<reference evidence="2" key="1">
    <citation type="submission" date="2019-05" db="EMBL/GenBank/DDBJ databases">
        <title>Annotation for the trematode Fasciolopsis buski.</title>
        <authorList>
            <person name="Choi Y.-J."/>
        </authorList>
    </citation>
    <scope>NUCLEOTIDE SEQUENCE</scope>
    <source>
        <strain evidence="2">HT</strain>
        <tissue evidence="2">Whole worm</tissue>
    </source>
</reference>
<feature type="domain" description="Fibronectin type-III" evidence="1">
    <location>
        <begin position="565"/>
        <end position="653"/>
    </location>
</feature>
<feature type="non-terminal residue" evidence="2">
    <location>
        <position position="693"/>
    </location>
</feature>
<organism evidence="2 3">
    <name type="scientific">Fasciolopsis buskii</name>
    <dbReference type="NCBI Taxonomy" id="27845"/>
    <lineage>
        <taxon>Eukaryota</taxon>
        <taxon>Metazoa</taxon>
        <taxon>Spiralia</taxon>
        <taxon>Lophotrochozoa</taxon>
        <taxon>Platyhelminthes</taxon>
        <taxon>Trematoda</taxon>
        <taxon>Digenea</taxon>
        <taxon>Plagiorchiida</taxon>
        <taxon>Echinostomata</taxon>
        <taxon>Echinostomatoidea</taxon>
        <taxon>Fasciolidae</taxon>
        <taxon>Fasciolopsis</taxon>
    </lineage>
</organism>
<dbReference type="InterPro" id="IPR000494">
    <property type="entry name" value="Rcpt_L-dom"/>
</dbReference>
<dbReference type="Gene3D" id="2.60.40.10">
    <property type="entry name" value="Immunoglobulins"/>
    <property type="match status" value="2"/>
</dbReference>
<dbReference type="InterPro" id="IPR013783">
    <property type="entry name" value="Ig-like_fold"/>
</dbReference>
<evidence type="ECO:0000313" key="3">
    <source>
        <dbReference type="Proteomes" id="UP000728185"/>
    </source>
</evidence>
<dbReference type="Proteomes" id="UP000728185">
    <property type="component" value="Unassembled WGS sequence"/>
</dbReference>
<dbReference type="InterPro" id="IPR003961">
    <property type="entry name" value="FN3_dom"/>
</dbReference>
<dbReference type="Gene3D" id="2.10.220.10">
    <property type="entry name" value="Hormone Receptor, Insulin-like Growth Factor Receptor 1, Chain A, domain 2"/>
    <property type="match status" value="1"/>
</dbReference>
<dbReference type="SUPFAM" id="SSF52058">
    <property type="entry name" value="L domain-like"/>
    <property type="match status" value="2"/>
</dbReference>
<dbReference type="Gene3D" id="3.80.20.20">
    <property type="entry name" value="Receptor L-domain"/>
    <property type="match status" value="2"/>
</dbReference>
<dbReference type="CDD" id="cd00063">
    <property type="entry name" value="FN3"/>
    <property type="match status" value="1"/>
</dbReference>
<gene>
    <name evidence="2" type="ORF">FBUS_00010</name>
</gene>